<dbReference type="InterPro" id="IPR051678">
    <property type="entry name" value="AGP_Transferase"/>
</dbReference>
<evidence type="ECO:0000256" key="1">
    <source>
        <dbReference type="SAM" id="MobiDB-lite"/>
    </source>
</evidence>
<dbReference type="AlphaFoldDB" id="A0A373A389"/>
<dbReference type="PANTHER" id="PTHR21310">
    <property type="entry name" value="AMINOGLYCOSIDE PHOSPHOTRANSFERASE-RELATED-RELATED"/>
    <property type="match status" value="1"/>
</dbReference>
<feature type="region of interest" description="Disordered" evidence="1">
    <location>
        <begin position="202"/>
        <end position="229"/>
    </location>
</feature>
<dbReference type="Proteomes" id="UP000263377">
    <property type="component" value="Unassembled WGS sequence"/>
</dbReference>
<evidence type="ECO:0000259" key="2">
    <source>
        <dbReference type="Pfam" id="PF01636"/>
    </source>
</evidence>
<evidence type="ECO:0000313" key="3">
    <source>
        <dbReference type="EMBL" id="RGD62623.1"/>
    </source>
</evidence>
<feature type="domain" description="Aminoglycoside phosphotransferase" evidence="2">
    <location>
        <begin position="108"/>
        <end position="183"/>
    </location>
</feature>
<gene>
    <name evidence="3" type="ORF">DR950_03200</name>
</gene>
<dbReference type="InterPro" id="IPR002575">
    <property type="entry name" value="Aminoglycoside_PTrfase"/>
</dbReference>
<reference evidence="3 4" key="1">
    <citation type="submission" date="2018-08" db="EMBL/GenBank/DDBJ databases">
        <title>Diversity &amp; Physiological Properties of Lignin-Decomposing Actinobacteria from Soil.</title>
        <authorList>
            <person name="Roh S.G."/>
            <person name="Kim S.B."/>
        </authorList>
    </citation>
    <scope>NUCLEOTIDE SEQUENCE [LARGE SCALE GENOMIC DNA]</scope>
    <source>
        <strain evidence="3 4">MMS17-GH009</strain>
    </source>
</reference>
<dbReference type="GO" id="GO:0016740">
    <property type="term" value="F:transferase activity"/>
    <property type="evidence" value="ECO:0007669"/>
    <property type="project" value="UniProtKB-KW"/>
</dbReference>
<proteinExistence type="predicted"/>
<accession>A0A373A389</accession>
<dbReference type="EMBL" id="QVIG01000001">
    <property type="protein sequence ID" value="RGD62623.1"/>
    <property type="molecule type" value="Genomic_DNA"/>
</dbReference>
<dbReference type="SUPFAM" id="SSF56112">
    <property type="entry name" value="Protein kinase-like (PK-like)"/>
    <property type="match status" value="1"/>
</dbReference>
<organism evidence="3 4">
    <name type="scientific">Kitasatospora xanthocidica</name>
    <dbReference type="NCBI Taxonomy" id="83382"/>
    <lineage>
        <taxon>Bacteria</taxon>
        <taxon>Bacillati</taxon>
        <taxon>Actinomycetota</taxon>
        <taxon>Actinomycetes</taxon>
        <taxon>Kitasatosporales</taxon>
        <taxon>Streptomycetaceae</taxon>
        <taxon>Kitasatospora</taxon>
    </lineage>
</organism>
<dbReference type="InterPro" id="IPR011009">
    <property type="entry name" value="Kinase-like_dom_sf"/>
</dbReference>
<name>A0A373A389_9ACTN</name>
<protein>
    <submittedName>
        <fullName evidence="3">Aminoglycoside phosphotransferase</fullName>
    </submittedName>
</protein>
<feature type="domain" description="Aminoglycoside phosphotransferase" evidence="2">
    <location>
        <begin position="2"/>
        <end position="101"/>
    </location>
</feature>
<keyword evidence="3" id="KW-0808">Transferase</keyword>
<comment type="caution">
    <text evidence="3">The sequence shown here is derived from an EMBL/GenBank/DDBJ whole genome shotgun (WGS) entry which is preliminary data.</text>
</comment>
<evidence type="ECO:0000313" key="4">
    <source>
        <dbReference type="Proteomes" id="UP000263377"/>
    </source>
</evidence>
<dbReference type="Pfam" id="PF01636">
    <property type="entry name" value="APH"/>
    <property type="match status" value="2"/>
</dbReference>
<sequence>MRPLPHGYTNRTAGDGTVVVKRYEGPDAEERRQREHRLLTLLHGLLPVPPVLGAEPGAITLGHLPGVPAQDLLDAGHGAQVLAACGRVLRRLQAVDPGVAGDGPAPPGSVLAHGDFGPNNLLLDPATFAVTGLLDWEFAHLGEPVEDLAWCEWIVRMHHPARAGALHHLFDAYGQPVPPWPRRRTAMLARCARLEEFCRRGDPGGPGVRQWQERGRLTAGWPEQPEPPS</sequence>
<keyword evidence="4" id="KW-1185">Reference proteome</keyword>
<dbReference type="Gene3D" id="3.90.1200.10">
    <property type="match status" value="1"/>
</dbReference>